<feature type="domain" description="HIT" evidence="4">
    <location>
        <begin position="10"/>
        <end position="119"/>
    </location>
</feature>
<accession>A0A7X6CYB3</accession>
<organism evidence="5 6">
    <name type="scientific">Streptomyces lonarensis</name>
    <dbReference type="NCBI Taxonomy" id="700599"/>
    <lineage>
        <taxon>Bacteria</taxon>
        <taxon>Bacillati</taxon>
        <taxon>Actinomycetota</taxon>
        <taxon>Actinomycetes</taxon>
        <taxon>Kitasatosporales</taxon>
        <taxon>Streptomycetaceae</taxon>
        <taxon>Streptomyces</taxon>
    </lineage>
</organism>
<evidence type="ECO:0000259" key="4">
    <source>
        <dbReference type="PROSITE" id="PS51084"/>
    </source>
</evidence>
<comment type="caution">
    <text evidence="5">The sequence shown here is derived from an EMBL/GenBank/DDBJ whole genome shotgun (WGS) entry which is preliminary data.</text>
</comment>
<dbReference type="CDD" id="cd01276">
    <property type="entry name" value="PKCI_related"/>
    <property type="match status" value="1"/>
</dbReference>
<name>A0A7X6CYB3_9ACTN</name>
<feature type="active site" description="Tele-AMP-histidine intermediate" evidence="1">
    <location>
        <position position="105"/>
    </location>
</feature>
<dbReference type="PRINTS" id="PR00332">
    <property type="entry name" value="HISTRIAD"/>
</dbReference>
<keyword evidence="6" id="KW-1185">Reference proteome</keyword>
<dbReference type="SUPFAM" id="SSF54197">
    <property type="entry name" value="HIT-like"/>
    <property type="match status" value="1"/>
</dbReference>
<dbReference type="Pfam" id="PF01230">
    <property type="entry name" value="HIT"/>
    <property type="match status" value="1"/>
</dbReference>
<evidence type="ECO:0000313" key="5">
    <source>
        <dbReference type="EMBL" id="NJQ04809.1"/>
    </source>
</evidence>
<sequence>MAGEPQADCLFCKIVAGDVPATVVHETETTLAFRDINPQAPTHVLVIPRAHYADAAALTDAEPTVAADVVRAAGRVAEQEGAVESGYRIVFNTGAGAGQTVFHAHAHVLAGRGLNWPPG</sequence>
<dbReference type="Proteomes" id="UP000578686">
    <property type="component" value="Unassembled WGS sequence"/>
</dbReference>
<evidence type="ECO:0000313" key="6">
    <source>
        <dbReference type="Proteomes" id="UP000578686"/>
    </source>
</evidence>
<dbReference type="InterPro" id="IPR001310">
    <property type="entry name" value="Histidine_triad_HIT"/>
</dbReference>
<dbReference type="Gene3D" id="3.30.428.10">
    <property type="entry name" value="HIT-like"/>
    <property type="match status" value="1"/>
</dbReference>
<dbReference type="RefSeq" id="WP_167968109.1">
    <property type="nucleotide sequence ID" value="NZ_BHZG01000116.1"/>
</dbReference>
<proteinExistence type="predicted"/>
<reference evidence="5 6" key="1">
    <citation type="submission" date="2020-03" db="EMBL/GenBank/DDBJ databases">
        <title>Draft genome of Streptomyces sp. ventii, isolated from the Axial Seamount in the Pacific Ocean, and resequencing of the two type strains Streptomyces lonarensis strain NCL 716 and Streptomyces bohaiensis strain 11A07.</title>
        <authorList>
            <person name="Loughran R.M."/>
            <person name="Pfannmuller K.M."/>
            <person name="Wasson B.J."/>
            <person name="Deadmond M.C."/>
            <person name="Paddock B.E."/>
            <person name="Koyack M.J."/>
            <person name="Gallegos D.A."/>
            <person name="Mitchell E.A."/>
            <person name="Ushijima B."/>
            <person name="Saw J.H."/>
            <person name="Mcphail K.L."/>
            <person name="Videau P."/>
        </authorList>
    </citation>
    <scope>NUCLEOTIDE SEQUENCE [LARGE SCALE GENOMIC DNA]</scope>
    <source>
        <strain evidence="5 6">NCL716</strain>
    </source>
</reference>
<feature type="short sequence motif" description="Histidine triad motif" evidence="2 3">
    <location>
        <begin position="103"/>
        <end position="107"/>
    </location>
</feature>
<dbReference type="InterPro" id="IPR011146">
    <property type="entry name" value="HIT-like"/>
</dbReference>
<evidence type="ECO:0000256" key="1">
    <source>
        <dbReference type="PIRSR" id="PIRSR601310-1"/>
    </source>
</evidence>
<dbReference type="PANTHER" id="PTHR23089">
    <property type="entry name" value="HISTIDINE TRIAD HIT PROTEIN"/>
    <property type="match status" value="1"/>
</dbReference>
<dbReference type="PROSITE" id="PS51084">
    <property type="entry name" value="HIT_2"/>
    <property type="match status" value="1"/>
</dbReference>
<dbReference type="GO" id="GO:0003824">
    <property type="term" value="F:catalytic activity"/>
    <property type="evidence" value="ECO:0007669"/>
    <property type="project" value="InterPro"/>
</dbReference>
<gene>
    <name evidence="5" type="ORF">HCN56_04235</name>
</gene>
<dbReference type="EMBL" id="JAAVJD010000016">
    <property type="protein sequence ID" value="NJQ04809.1"/>
    <property type="molecule type" value="Genomic_DNA"/>
</dbReference>
<protein>
    <submittedName>
        <fullName evidence="5">Histidine triad nucleotide-binding protein</fullName>
    </submittedName>
</protein>
<dbReference type="InterPro" id="IPR036265">
    <property type="entry name" value="HIT-like_sf"/>
</dbReference>
<evidence type="ECO:0000256" key="3">
    <source>
        <dbReference type="PROSITE-ProRule" id="PRU00464"/>
    </source>
</evidence>
<dbReference type="AlphaFoldDB" id="A0A7X6CYB3"/>
<evidence type="ECO:0000256" key="2">
    <source>
        <dbReference type="PIRSR" id="PIRSR601310-3"/>
    </source>
</evidence>